<name>A0A7X5TZQ1_9MYCO</name>
<evidence type="ECO:0000313" key="2">
    <source>
        <dbReference type="Proteomes" id="UP000547444"/>
    </source>
</evidence>
<dbReference type="Proteomes" id="UP000547444">
    <property type="component" value="Unassembled WGS sequence"/>
</dbReference>
<dbReference type="AlphaFoldDB" id="A0A7X5TZQ1"/>
<accession>A0A7X5TZQ1</accession>
<organism evidence="1 2">
    <name type="scientific">Mycolicibacterium fluoranthenivorans</name>
    <dbReference type="NCBI Taxonomy" id="258505"/>
    <lineage>
        <taxon>Bacteria</taxon>
        <taxon>Bacillati</taxon>
        <taxon>Actinomycetota</taxon>
        <taxon>Actinomycetes</taxon>
        <taxon>Mycobacteriales</taxon>
        <taxon>Mycobacteriaceae</taxon>
        <taxon>Mycolicibacterium</taxon>
    </lineage>
</organism>
<sequence length="46" mass="5003">MSSSTLKKIGAGDLVGWNQALCEVYERGDICLCERGGRNGEGRRSE</sequence>
<dbReference type="EMBL" id="JAANOW010000001">
    <property type="protein sequence ID" value="NIH95751.1"/>
    <property type="molecule type" value="Genomic_DNA"/>
</dbReference>
<comment type="caution">
    <text evidence="1">The sequence shown here is derived from an EMBL/GenBank/DDBJ whole genome shotgun (WGS) entry which is preliminary data.</text>
</comment>
<gene>
    <name evidence="1" type="ORF">FHU31_002707</name>
</gene>
<keyword evidence="2" id="KW-1185">Reference proteome</keyword>
<reference evidence="1 2" key="1">
    <citation type="submission" date="2020-03" db="EMBL/GenBank/DDBJ databases">
        <title>Sequencing the genomes of 1000 actinobacteria strains.</title>
        <authorList>
            <person name="Klenk H.-P."/>
        </authorList>
    </citation>
    <scope>NUCLEOTIDE SEQUENCE [LARGE SCALE GENOMIC DNA]</scope>
    <source>
        <strain evidence="1 2">DSM 44556</strain>
    </source>
</reference>
<proteinExistence type="predicted"/>
<evidence type="ECO:0000313" key="1">
    <source>
        <dbReference type="EMBL" id="NIH95751.1"/>
    </source>
</evidence>
<protein>
    <submittedName>
        <fullName evidence="1">Uncharacterized protein</fullName>
    </submittedName>
</protein>
<dbReference type="RefSeq" id="WP_167158972.1">
    <property type="nucleotide sequence ID" value="NZ_JAANOW010000001.1"/>
</dbReference>